<keyword evidence="3" id="KW-0949">S-adenosyl-L-methionine</keyword>
<organism evidence="5 6">
    <name type="scientific">Marinicauda salina</name>
    <dbReference type="NCBI Taxonomy" id="2135793"/>
    <lineage>
        <taxon>Bacteria</taxon>
        <taxon>Pseudomonadati</taxon>
        <taxon>Pseudomonadota</taxon>
        <taxon>Alphaproteobacteria</taxon>
        <taxon>Maricaulales</taxon>
        <taxon>Maricaulaceae</taxon>
        <taxon>Marinicauda</taxon>
    </lineage>
</organism>
<dbReference type="GO" id="GO:0032259">
    <property type="term" value="P:methylation"/>
    <property type="evidence" value="ECO:0007669"/>
    <property type="project" value="UniProtKB-KW"/>
</dbReference>
<evidence type="ECO:0000256" key="1">
    <source>
        <dbReference type="ARBA" id="ARBA00022603"/>
    </source>
</evidence>
<dbReference type="OrthoDB" id="9765084at2"/>
<comment type="caution">
    <text evidence="5">The sequence shown here is derived from an EMBL/GenBank/DDBJ whole genome shotgun (WGS) entry which is preliminary data.</text>
</comment>
<reference evidence="6" key="1">
    <citation type="submission" date="2018-05" db="EMBL/GenBank/DDBJ databases">
        <authorList>
            <person name="Liu B.-T."/>
        </authorList>
    </citation>
    <scope>NUCLEOTIDE SEQUENCE [LARGE SCALE GENOMIC DNA]</scope>
    <source>
        <strain evidence="6">WD6-1</strain>
    </source>
</reference>
<evidence type="ECO:0000256" key="3">
    <source>
        <dbReference type="ARBA" id="ARBA00022691"/>
    </source>
</evidence>
<dbReference type="Proteomes" id="UP000245168">
    <property type="component" value="Unassembled WGS sequence"/>
</dbReference>
<dbReference type="RefSeq" id="WP_109253554.1">
    <property type="nucleotide sequence ID" value="NZ_QEXV01000005.1"/>
</dbReference>
<keyword evidence="6" id="KW-1185">Reference proteome</keyword>
<dbReference type="Pfam" id="PF02353">
    <property type="entry name" value="CMAS"/>
    <property type="match status" value="1"/>
</dbReference>
<dbReference type="PANTHER" id="PTHR44068">
    <property type="entry name" value="ZGC:194242"/>
    <property type="match status" value="1"/>
</dbReference>
<dbReference type="SUPFAM" id="SSF53335">
    <property type="entry name" value="S-adenosyl-L-methionine-dependent methyltransferases"/>
    <property type="match status" value="1"/>
</dbReference>
<proteinExistence type="predicted"/>
<keyword evidence="2 5" id="KW-0808">Transferase</keyword>
<evidence type="ECO:0000256" key="2">
    <source>
        <dbReference type="ARBA" id="ARBA00022679"/>
    </source>
</evidence>
<evidence type="ECO:0000313" key="6">
    <source>
        <dbReference type="Proteomes" id="UP000245168"/>
    </source>
</evidence>
<sequence length="279" mass="31065">MTADYQEAVKTAEDYYDSADADAFYAAIWGGEDIHVGLYEGEGEAIKTASARTVRRMAEKLAGLKPGAKVLDIGAGYGGAARYLAREFGVHVTCLNLSEKENERNRQLNAEQGLADKIEVVHGSFEDIPSPADSFDIVWSQDAILHSGARRRVLEEVDRVLKSGGEFIMTDPMQADGIKDTTALQPIYDRIHLPDLGSIGFYRETLEGLGFETVEIENLTHQLRNHYARVREELQAKRDGLKDQISPEYAERMLKGLQHWVDGADAGRLAWGILHFRKA</sequence>
<dbReference type="EMBL" id="QEXV01000005">
    <property type="protein sequence ID" value="PWE16831.1"/>
    <property type="molecule type" value="Genomic_DNA"/>
</dbReference>
<accession>A0A2U2BS32</accession>
<protein>
    <submittedName>
        <fullName evidence="5">SAM-dependent methyltransferase</fullName>
    </submittedName>
</protein>
<keyword evidence="1 5" id="KW-0489">Methyltransferase</keyword>
<dbReference type="PANTHER" id="PTHR44068:SF11">
    <property type="entry name" value="GERANYL DIPHOSPHATE 2-C-METHYLTRANSFERASE"/>
    <property type="match status" value="1"/>
</dbReference>
<gene>
    <name evidence="5" type="ORF">DDZ18_11605</name>
</gene>
<dbReference type="GO" id="GO:0052729">
    <property type="term" value="F:dimethylglycine N-methyltransferase activity"/>
    <property type="evidence" value="ECO:0007669"/>
    <property type="project" value="UniProtKB-ARBA"/>
</dbReference>
<dbReference type="Gene3D" id="3.40.50.150">
    <property type="entry name" value="Vaccinia Virus protein VP39"/>
    <property type="match status" value="1"/>
</dbReference>
<comment type="pathway">
    <text evidence="4">Amine and polyamine biosynthesis; betaine biosynthesis via glycine pathway; betaine from glycine: step 3/3.</text>
</comment>
<dbReference type="InterPro" id="IPR029063">
    <property type="entry name" value="SAM-dependent_MTases_sf"/>
</dbReference>
<dbReference type="FunFam" id="3.40.50.150:FF:000461">
    <property type="entry name" value="Sarcosine/dimethylglycine N-methyltransferase"/>
    <property type="match status" value="1"/>
</dbReference>
<dbReference type="InterPro" id="IPR050447">
    <property type="entry name" value="Erg6_SMT_methyltransf"/>
</dbReference>
<dbReference type="CDD" id="cd02440">
    <property type="entry name" value="AdoMet_MTases"/>
    <property type="match status" value="1"/>
</dbReference>
<evidence type="ECO:0000313" key="5">
    <source>
        <dbReference type="EMBL" id="PWE16831.1"/>
    </source>
</evidence>
<dbReference type="AlphaFoldDB" id="A0A2U2BS32"/>
<dbReference type="GO" id="GO:0019286">
    <property type="term" value="P:glycine betaine biosynthetic process from glycine"/>
    <property type="evidence" value="ECO:0007669"/>
    <property type="project" value="UniProtKB-ARBA"/>
</dbReference>
<name>A0A2U2BS32_9PROT</name>
<evidence type="ECO:0000256" key="4">
    <source>
        <dbReference type="ARBA" id="ARBA00060542"/>
    </source>
</evidence>